<dbReference type="InterPro" id="IPR000160">
    <property type="entry name" value="GGDEF_dom"/>
</dbReference>
<dbReference type="InterPro" id="IPR035919">
    <property type="entry name" value="EAL_sf"/>
</dbReference>
<evidence type="ECO:0000256" key="4">
    <source>
        <dbReference type="ARBA" id="ARBA00022989"/>
    </source>
</evidence>
<dbReference type="InterPro" id="IPR033480">
    <property type="entry name" value="sCache_2"/>
</dbReference>
<dbReference type="CDD" id="cd18774">
    <property type="entry name" value="PDC2_HK_sensor"/>
    <property type="match status" value="1"/>
</dbReference>
<dbReference type="CDD" id="cd01948">
    <property type="entry name" value="EAL"/>
    <property type="match status" value="1"/>
</dbReference>
<dbReference type="SMART" id="SM00086">
    <property type="entry name" value="PAC"/>
    <property type="match status" value="1"/>
</dbReference>
<comment type="catalytic activity">
    <reaction evidence="6">
        <text>3',3'-c-di-GMP + H2O = 5'-phosphoguanylyl(3'-&gt;5')guanosine + H(+)</text>
        <dbReference type="Rhea" id="RHEA:24902"/>
        <dbReference type="ChEBI" id="CHEBI:15377"/>
        <dbReference type="ChEBI" id="CHEBI:15378"/>
        <dbReference type="ChEBI" id="CHEBI:58754"/>
        <dbReference type="ChEBI" id="CHEBI:58805"/>
        <dbReference type="EC" id="3.1.4.52"/>
    </reaction>
    <physiologicalReaction direction="left-to-right" evidence="6">
        <dbReference type="Rhea" id="RHEA:24903"/>
    </physiologicalReaction>
</comment>
<organism evidence="13 14">
    <name type="scientific">Rivihabitans pingtungensis</name>
    <dbReference type="NCBI Taxonomy" id="1054498"/>
    <lineage>
        <taxon>Bacteria</taxon>
        <taxon>Pseudomonadati</taxon>
        <taxon>Pseudomonadota</taxon>
        <taxon>Betaproteobacteria</taxon>
        <taxon>Neisseriales</taxon>
        <taxon>Aquaspirillaceae</taxon>
        <taxon>Rivihabitans</taxon>
    </lineage>
</organism>
<dbReference type="Gene3D" id="3.20.20.450">
    <property type="entry name" value="EAL domain"/>
    <property type="match status" value="1"/>
</dbReference>
<dbReference type="Pfam" id="PF08269">
    <property type="entry name" value="dCache_2"/>
    <property type="match status" value="1"/>
</dbReference>
<dbReference type="SMART" id="SM00091">
    <property type="entry name" value="PAS"/>
    <property type="match status" value="1"/>
</dbReference>
<evidence type="ECO:0000259" key="11">
    <source>
        <dbReference type="PROSITE" id="PS50883"/>
    </source>
</evidence>
<dbReference type="OrthoDB" id="9813903at2"/>
<evidence type="ECO:0000256" key="5">
    <source>
        <dbReference type="ARBA" id="ARBA00023136"/>
    </source>
</evidence>
<dbReference type="Pfam" id="PF00990">
    <property type="entry name" value="GGDEF"/>
    <property type="match status" value="1"/>
</dbReference>
<evidence type="ECO:0000256" key="3">
    <source>
        <dbReference type="ARBA" id="ARBA00022692"/>
    </source>
</evidence>
<dbReference type="PROSITE" id="PS50883">
    <property type="entry name" value="EAL"/>
    <property type="match status" value="1"/>
</dbReference>
<feature type="domain" description="EAL" evidence="11">
    <location>
        <begin position="703"/>
        <end position="957"/>
    </location>
</feature>
<evidence type="ECO:0000256" key="7">
    <source>
        <dbReference type="SAM" id="Coils"/>
    </source>
</evidence>
<keyword evidence="3 8" id="KW-0812">Transmembrane</keyword>
<dbReference type="Proteomes" id="UP000247555">
    <property type="component" value="Unassembled WGS sequence"/>
</dbReference>
<dbReference type="SUPFAM" id="SSF141868">
    <property type="entry name" value="EAL domain-like"/>
    <property type="match status" value="1"/>
</dbReference>
<dbReference type="SUPFAM" id="SSF55073">
    <property type="entry name" value="Nucleotide cyclase"/>
    <property type="match status" value="1"/>
</dbReference>
<dbReference type="RefSeq" id="WP_110391640.1">
    <property type="nucleotide sequence ID" value="NZ_QJKI01000021.1"/>
</dbReference>
<dbReference type="CDD" id="cd01949">
    <property type="entry name" value="GGDEF"/>
    <property type="match status" value="1"/>
</dbReference>
<keyword evidence="5 8" id="KW-0472">Membrane</keyword>
<keyword evidence="4 8" id="KW-1133">Transmembrane helix</keyword>
<dbReference type="InterPro" id="IPR004010">
    <property type="entry name" value="Double_Cache_2"/>
</dbReference>
<keyword evidence="2" id="KW-1003">Cell membrane</keyword>
<dbReference type="SMART" id="SM00052">
    <property type="entry name" value="EAL"/>
    <property type="match status" value="1"/>
</dbReference>
<dbReference type="Pfam" id="PF00563">
    <property type="entry name" value="EAL"/>
    <property type="match status" value="1"/>
</dbReference>
<feature type="coiled-coil region" evidence="7">
    <location>
        <begin position="372"/>
        <end position="406"/>
    </location>
</feature>
<comment type="caution">
    <text evidence="13">The sequence shown here is derived from an EMBL/GenBank/DDBJ whole genome shotgun (WGS) entry which is preliminary data.</text>
</comment>
<reference evidence="13 14" key="1">
    <citation type="submission" date="2018-05" db="EMBL/GenBank/DDBJ databases">
        <title>Genomic Encyclopedia of Type Strains, Phase IV (KMG-IV): sequencing the most valuable type-strain genomes for metagenomic binning, comparative biology and taxonomic classification.</title>
        <authorList>
            <person name="Goeker M."/>
        </authorList>
    </citation>
    <scope>NUCLEOTIDE SEQUENCE [LARGE SCALE GENOMIC DNA]</scope>
    <source>
        <strain evidence="13 14">DSM 29661</strain>
    </source>
</reference>
<evidence type="ECO:0000256" key="8">
    <source>
        <dbReference type="SAM" id="Phobius"/>
    </source>
</evidence>
<dbReference type="Gene3D" id="3.30.70.270">
    <property type="match status" value="1"/>
</dbReference>
<dbReference type="Pfam" id="PF13426">
    <property type="entry name" value="PAS_9"/>
    <property type="match status" value="1"/>
</dbReference>
<accession>A0A318KF42</accession>
<evidence type="ECO:0000259" key="10">
    <source>
        <dbReference type="PROSITE" id="PS50113"/>
    </source>
</evidence>
<dbReference type="PROSITE" id="PS50113">
    <property type="entry name" value="PAC"/>
    <property type="match status" value="1"/>
</dbReference>
<dbReference type="Gene3D" id="3.30.450.20">
    <property type="entry name" value="PAS domain"/>
    <property type="match status" value="3"/>
</dbReference>
<evidence type="ECO:0000259" key="12">
    <source>
        <dbReference type="PROSITE" id="PS50887"/>
    </source>
</evidence>
<dbReference type="GO" id="GO:0005886">
    <property type="term" value="C:plasma membrane"/>
    <property type="evidence" value="ECO:0007669"/>
    <property type="project" value="UniProtKB-SubCell"/>
</dbReference>
<evidence type="ECO:0000256" key="2">
    <source>
        <dbReference type="ARBA" id="ARBA00022475"/>
    </source>
</evidence>
<dbReference type="SMART" id="SM01049">
    <property type="entry name" value="Cache_2"/>
    <property type="match status" value="2"/>
</dbReference>
<dbReference type="InterPro" id="IPR043128">
    <property type="entry name" value="Rev_trsase/Diguanyl_cyclase"/>
</dbReference>
<comment type="subcellular location">
    <subcellularLocation>
        <location evidence="1">Cell membrane</location>
        <topology evidence="1">Multi-pass membrane protein</topology>
    </subcellularLocation>
</comment>
<dbReference type="AlphaFoldDB" id="A0A318KF42"/>
<evidence type="ECO:0000256" key="6">
    <source>
        <dbReference type="ARBA" id="ARBA00051114"/>
    </source>
</evidence>
<feature type="transmembrane region" description="Helical" evidence="8">
    <location>
        <begin position="12"/>
        <end position="35"/>
    </location>
</feature>
<dbReference type="InterPro" id="IPR001633">
    <property type="entry name" value="EAL_dom"/>
</dbReference>
<feature type="domain" description="GGDEF" evidence="12">
    <location>
        <begin position="556"/>
        <end position="694"/>
    </location>
</feature>
<sequence>MVKDLTERRLARILLLGMVGMSLLIALLLGGYYFVVQRHDFDGVMVTLRQRALQEQQTLLKREAEAIGQDLDYRRGNAESVLRAEIQQRVDHAVSIAETIYRLNHGHQEEARIKTMVIEALRPLRFFEGRGYYFIDTLDGQCVLLPTSPQLEGSSLWNNQDPTGHYIMRGLVEATQNLQRAGFSRYYWYPPGEKTMREKIAYARTFAPFNWLIGAGEYVSNIEADQQQAALRQLRGVRFESHGYVAVLSMDGRVLVSPTRPQSEGLLVSQLNGQERRAVEAVLGQARRGGGLVRYQWHHPDSDALVEKLSYVSVYAPWNWVLVTGVYLDEFDQVMAAEQQAVDGRARNRLLVGAGITLLVLAGALVFSWRFTHRMRAMVRQYQARLEQKNQELREHARKLQLAAAVFEGGSEAVVICDADNRILTVNRPFTQITGYAAEDVIGQSPSLFASGYHDAAFYQAMWLRLKQEDQWDGEIWNRRKDGSIFPEWLRIAVVRNAAGAIENYIATFSDISERKHAEEQIRHLAFYDPLTGLPNRRLLLDRLHQALLNSERHGRHAAVLFIDLDNFKSLNDTQGHDVGDLLLVEVAARLKQCVRETDTVARLGGDEFVVMLENLSVEFAQAVGEAERVATPIIQAMQAPFELAGYRHHSSCSIGVSVFFGCRESVEELLKHADTAMYQAKAAGRGVARFFVPAMQEALEARLLWESELRRGIAEGQLRLFYQVQIGPGQRVRGVEALVRWQHPERGLVPPGEFIALAEDTGLILPLGNWVLEEACRQLAVWAHSPATAHLHIAVNVSARQFHQPGFAESVHGLIQRHGIHSSRLKLELTESLLLDNVNESIATMQALRTLGIAFSMDDFGTGYSSLTYVKRLPIDQLKIDQSFVRDLTTDRDDEAIVRAIIAMAHSLKLEVIAEGVETEAQRSFLEHNGCHAFQGYLFGRPMPIEQLDSWLASTQGRVSGAPGQAG</sequence>
<proteinExistence type="predicted"/>
<dbReference type="FunFam" id="3.20.20.450:FF:000001">
    <property type="entry name" value="Cyclic di-GMP phosphodiesterase yahA"/>
    <property type="match status" value="1"/>
</dbReference>
<dbReference type="EMBL" id="QJKI01000021">
    <property type="protein sequence ID" value="PXX76784.1"/>
    <property type="molecule type" value="Genomic_DNA"/>
</dbReference>
<evidence type="ECO:0000259" key="9">
    <source>
        <dbReference type="PROSITE" id="PS50112"/>
    </source>
</evidence>
<keyword evidence="7" id="KW-0175">Coiled coil</keyword>
<dbReference type="FunFam" id="3.30.70.270:FF:000001">
    <property type="entry name" value="Diguanylate cyclase domain protein"/>
    <property type="match status" value="1"/>
</dbReference>
<dbReference type="InterPro" id="IPR052155">
    <property type="entry name" value="Biofilm_reg_signaling"/>
</dbReference>
<dbReference type="SMART" id="SM00267">
    <property type="entry name" value="GGDEF"/>
    <property type="match status" value="1"/>
</dbReference>
<evidence type="ECO:0000313" key="13">
    <source>
        <dbReference type="EMBL" id="PXX76784.1"/>
    </source>
</evidence>
<feature type="domain" description="PAC" evidence="10">
    <location>
        <begin position="472"/>
        <end position="524"/>
    </location>
</feature>
<dbReference type="NCBIfam" id="TIGR00229">
    <property type="entry name" value="sensory_box"/>
    <property type="match status" value="1"/>
</dbReference>
<dbReference type="PROSITE" id="PS50887">
    <property type="entry name" value="GGDEF"/>
    <property type="match status" value="1"/>
</dbReference>
<dbReference type="PROSITE" id="PS50112">
    <property type="entry name" value="PAS"/>
    <property type="match status" value="1"/>
</dbReference>
<dbReference type="GO" id="GO:0071732">
    <property type="term" value="P:cellular response to nitric oxide"/>
    <property type="evidence" value="ECO:0007669"/>
    <property type="project" value="UniProtKB-ARBA"/>
</dbReference>
<gene>
    <name evidence="13" type="ORF">DFR34_12138</name>
</gene>
<dbReference type="InterPro" id="IPR035965">
    <property type="entry name" value="PAS-like_dom_sf"/>
</dbReference>
<feature type="transmembrane region" description="Helical" evidence="8">
    <location>
        <begin position="350"/>
        <end position="371"/>
    </location>
</feature>
<dbReference type="PANTHER" id="PTHR44757">
    <property type="entry name" value="DIGUANYLATE CYCLASE DGCP"/>
    <property type="match status" value="1"/>
</dbReference>
<dbReference type="NCBIfam" id="TIGR00254">
    <property type="entry name" value="GGDEF"/>
    <property type="match status" value="1"/>
</dbReference>
<dbReference type="GO" id="GO:0071111">
    <property type="term" value="F:cyclic-guanylate-specific phosphodiesterase activity"/>
    <property type="evidence" value="ECO:0007669"/>
    <property type="project" value="UniProtKB-EC"/>
</dbReference>
<evidence type="ECO:0000256" key="1">
    <source>
        <dbReference type="ARBA" id="ARBA00004651"/>
    </source>
</evidence>
<dbReference type="PANTHER" id="PTHR44757:SF2">
    <property type="entry name" value="BIOFILM ARCHITECTURE MAINTENANCE PROTEIN MBAA"/>
    <property type="match status" value="1"/>
</dbReference>
<dbReference type="InterPro" id="IPR029787">
    <property type="entry name" value="Nucleotide_cyclase"/>
</dbReference>
<name>A0A318KF42_9NEIS</name>
<dbReference type="InterPro" id="IPR000014">
    <property type="entry name" value="PAS"/>
</dbReference>
<keyword evidence="14" id="KW-1185">Reference proteome</keyword>
<protein>
    <submittedName>
        <fullName evidence="13">PAS domain S-box-containing protein/diguanylate cyclase (GGDEF)-like protein</fullName>
    </submittedName>
</protein>
<feature type="domain" description="PAS" evidence="9">
    <location>
        <begin position="399"/>
        <end position="445"/>
    </location>
</feature>
<dbReference type="InterPro" id="IPR001610">
    <property type="entry name" value="PAC"/>
</dbReference>
<evidence type="ECO:0000313" key="14">
    <source>
        <dbReference type="Proteomes" id="UP000247555"/>
    </source>
</evidence>
<dbReference type="CDD" id="cd00130">
    <property type="entry name" value="PAS"/>
    <property type="match status" value="1"/>
</dbReference>
<dbReference type="SUPFAM" id="SSF55785">
    <property type="entry name" value="PYP-like sensor domain (PAS domain)"/>
    <property type="match status" value="1"/>
</dbReference>
<dbReference type="InterPro" id="IPR000700">
    <property type="entry name" value="PAS-assoc_C"/>
</dbReference>